<feature type="domain" description="Type II CBASS E2 protein" evidence="1">
    <location>
        <begin position="14"/>
        <end position="139"/>
    </location>
</feature>
<evidence type="ECO:0000259" key="1">
    <source>
        <dbReference type="Pfam" id="PF26395"/>
    </source>
</evidence>
<sequence length="151" mass="17665">MKKYVDDTISLDKQLYRLKKKFPQGKGYIRKGKLVWHCNLLLGEEYGQYKIKLLYDLHSSPKVFAIEPNLYELTGGIEPPHIYIFNEDVTKLCLFYPSSNEWSSGKYLSETVVPWACLWFIYFNGWMATGKWYGGGKHPNPKDNNVRGRVF</sequence>
<proteinExistence type="predicted"/>
<accession>A0ABY3FHN6</accession>
<dbReference type="Proteomes" id="UP000317938">
    <property type="component" value="Unassembled WGS sequence"/>
</dbReference>
<reference evidence="2 3" key="1">
    <citation type="submission" date="2019-07" db="EMBL/GenBank/DDBJ databases">
        <title>Diversity of Bacteria from Kongsfjorden, Arctic.</title>
        <authorList>
            <person name="Yu Y."/>
        </authorList>
    </citation>
    <scope>NUCLEOTIDE SEQUENCE [LARGE SCALE GENOMIC DNA]</scope>
    <source>
        <strain evidence="2 3">SM1927</strain>
    </source>
</reference>
<organism evidence="2 3">
    <name type="scientific">Pseudoalteromonas neustonica</name>
    <dbReference type="NCBI Taxonomy" id="1840331"/>
    <lineage>
        <taxon>Bacteria</taxon>
        <taxon>Pseudomonadati</taxon>
        <taxon>Pseudomonadota</taxon>
        <taxon>Gammaproteobacteria</taxon>
        <taxon>Alteromonadales</taxon>
        <taxon>Pseudoalteromonadaceae</taxon>
        <taxon>Pseudoalteromonas</taxon>
    </lineage>
</organism>
<keyword evidence="3" id="KW-1185">Reference proteome</keyword>
<dbReference type="Pfam" id="PF26395">
    <property type="entry name" value="E2-CBASS"/>
    <property type="match status" value="1"/>
</dbReference>
<evidence type="ECO:0000313" key="2">
    <source>
        <dbReference type="EMBL" id="TVU85036.1"/>
    </source>
</evidence>
<dbReference type="InterPro" id="IPR058588">
    <property type="entry name" value="E2-CBASS"/>
</dbReference>
<protein>
    <recommendedName>
        <fullName evidence="1">Type II CBASS E2 protein domain-containing protein</fullName>
    </recommendedName>
</protein>
<dbReference type="EMBL" id="VNFF01000004">
    <property type="protein sequence ID" value="TVU85036.1"/>
    <property type="molecule type" value="Genomic_DNA"/>
</dbReference>
<dbReference type="RefSeq" id="WP_145234864.1">
    <property type="nucleotide sequence ID" value="NZ_VNFF01000004.1"/>
</dbReference>
<comment type="caution">
    <text evidence="2">The sequence shown here is derived from an EMBL/GenBank/DDBJ whole genome shotgun (WGS) entry which is preliminary data.</text>
</comment>
<evidence type="ECO:0000313" key="3">
    <source>
        <dbReference type="Proteomes" id="UP000317938"/>
    </source>
</evidence>
<gene>
    <name evidence="2" type="ORF">FQP85_05135</name>
</gene>
<name>A0ABY3FHN6_9GAMM</name>